<sequence length="149" mass="16132">MHASAVPGSLTCTRGKSGHRERSLPRFICSVSASIRRVQRAPSTPDWKQALVQGHGSKGPYFRTKSRITRVLVYPELAFASRCGRASLSRCDGLHQVPATVDSSQVATPSQVRSIAPLKKVGEQGLQADAFCQAVPGREHKSPKRGEGR</sequence>
<proteinExistence type="predicted"/>
<accession>A0A4Y7T565</accession>
<evidence type="ECO:0000313" key="2">
    <source>
        <dbReference type="Proteomes" id="UP000298030"/>
    </source>
</evidence>
<gene>
    <name evidence="1" type="ORF">FA13DRAFT_689554</name>
</gene>
<comment type="caution">
    <text evidence="1">The sequence shown here is derived from an EMBL/GenBank/DDBJ whole genome shotgun (WGS) entry which is preliminary data.</text>
</comment>
<evidence type="ECO:0000313" key="1">
    <source>
        <dbReference type="EMBL" id="TEB29094.1"/>
    </source>
</evidence>
<protein>
    <submittedName>
        <fullName evidence="1">Uncharacterized protein</fullName>
    </submittedName>
</protein>
<dbReference type="EMBL" id="QPFP01000029">
    <property type="protein sequence ID" value="TEB29094.1"/>
    <property type="molecule type" value="Genomic_DNA"/>
</dbReference>
<reference evidence="1 2" key="1">
    <citation type="journal article" date="2019" name="Nat. Ecol. Evol.">
        <title>Megaphylogeny resolves global patterns of mushroom evolution.</title>
        <authorList>
            <person name="Varga T."/>
            <person name="Krizsan K."/>
            <person name="Foldi C."/>
            <person name="Dima B."/>
            <person name="Sanchez-Garcia M."/>
            <person name="Sanchez-Ramirez S."/>
            <person name="Szollosi G.J."/>
            <person name="Szarkandi J.G."/>
            <person name="Papp V."/>
            <person name="Albert L."/>
            <person name="Andreopoulos W."/>
            <person name="Angelini C."/>
            <person name="Antonin V."/>
            <person name="Barry K.W."/>
            <person name="Bougher N.L."/>
            <person name="Buchanan P."/>
            <person name="Buyck B."/>
            <person name="Bense V."/>
            <person name="Catcheside P."/>
            <person name="Chovatia M."/>
            <person name="Cooper J."/>
            <person name="Damon W."/>
            <person name="Desjardin D."/>
            <person name="Finy P."/>
            <person name="Geml J."/>
            <person name="Haridas S."/>
            <person name="Hughes K."/>
            <person name="Justo A."/>
            <person name="Karasinski D."/>
            <person name="Kautmanova I."/>
            <person name="Kiss B."/>
            <person name="Kocsube S."/>
            <person name="Kotiranta H."/>
            <person name="LaButti K.M."/>
            <person name="Lechner B.E."/>
            <person name="Liimatainen K."/>
            <person name="Lipzen A."/>
            <person name="Lukacs Z."/>
            <person name="Mihaltcheva S."/>
            <person name="Morgado L.N."/>
            <person name="Niskanen T."/>
            <person name="Noordeloos M.E."/>
            <person name="Ohm R.A."/>
            <person name="Ortiz-Santana B."/>
            <person name="Ovrebo C."/>
            <person name="Racz N."/>
            <person name="Riley R."/>
            <person name="Savchenko A."/>
            <person name="Shiryaev A."/>
            <person name="Soop K."/>
            <person name="Spirin V."/>
            <person name="Szebenyi C."/>
            <person name="Tomsovsky M."/>
            <person name="Tulloss R.E."/>
            <person name="Uehling J."/>
            <person name="Grigoriev I.V."/>
            <person name="Vagvolgyi C."/>
            <person name="Papp T."/>
            <person name="Martin F.M."/>
            <person name="Miettinen O."/>
            <person name="Hibbett D.S."/>
            <person name="Nagy L.G."/>
        </authorList>
    </citation>
    <scope>NUCLEOTIDE SEQUENCE [LARGE SCALE GENOMIC DNA]</scope>
    <source>
        <strain evidence="1 2">FP101781</strain>
    </source>
</reference>
<dbReference type="Proteomes" id="UP000298030">
    <property type="component" value="Unassembled WGS sequence"/>
</dbReference>
<dbReference type="AlphaFoldDB" id="A0A4Y7T565"/>
<keyword evidence="2" id="KW-1185">Reference proteome</keyword>
<name>A0A4Y7T565_COPMI</name>
<organism evidence="1 2">
    <name type="scientific">Coprinellus micaceus</name>
    <name type="common">Glistening ink-cap mushroom</name>
    <name type="synonym">Coprinus micaceus</name>
    <dbReference type="NCBI Taxonomy" id="71717"/>
    <lineage>
        <taxon>Eukaryota</taxon>
        <taxon>Fungi</taxon>
        <taxon>Dikarya</taxon>
        <taxon>Basidiomycota</taxon>
        <taxon>Agaricomycotina</taxon>
        <taxon>Agaricomycetes</taxon>
        <taxon>Agaricomycetidae</taxon>
        <taxon>Agaricales</taxon>
        <taxon>Agaricineae</taxon>
        <taxon>Psathyrellaceae</taxon>
        <taxon>Coprinellus</taxon>
    </lineage>
</organism>